<dbReference type="GO" id="GO:0097621">
    <property type="term" value="F:monoamine oxidase activity"/>
    <property type="evidence" value="ECO:0007669"/>
    <property type="project" value="UniProtKB-EC"/>
</dbReference>
<protein>
    <recommendedName>
        <fullName evidence="6">Amine oxidase</fullName>
        <ecNumber evidence="6">1.4.3.-</ecNumber>
    </recommendedName>
</protein>
<dbReference type="SUPFAM" id="SSF51905">
    <property type="entry name" value="FAD/NAD(P)-binding domain"/>
    <property type="match status" value="1"/>
</dbReference>
<comment type="catalytic activity">
    <reaction evidence="4">
        <text>a secondary aliphatic amine + O2 + H2O = a primary amine + an aldehyde + H2O2</text>
        <dbReference type="Rhea" id="RHEA:26414"/>
        <dbReference type="ChEBI" id="CHEBI:15377"/>
        <dbReference type="ChEBI" id="CHEBI:15379"/>
        <dbReference type="ChEBI" id="CHEBI:16240"/>
        <dbReference type="ChEBI" id="CHEBI:17478"/>
        <dbReference type="ChEBI" id="CHEBI:58855"/>
        <dbReference type="ChEBI" id="CHEBI:65296"/>
        <dbReference type="EC" id="1.4.3.4"/>
    </reaction>
</comment>
<reference evidence="8 9" key="1">
    <citation type="journal article" date="2018" name="BMC Genomics">
        <title>Comparative genomics of the wheat fungal pathogen Pyrenophora tritici-repentis reveals chromosomal variations and genome plasticity.</title>
        <authorList>
            <person name="Moolhuijzen P."/>
            <person name="See P.T."/>
            <person name="Hane J.K."/>
            <person name="Shi G."/>
            <person name="Liu Z."/>
            <person name="Oliver R.P."/>
            <person name="Moffat C.S."/>
        </authorList>
    </citation>
    <scope>NUCLEOTIDE SEQUENCE [LARGE SCALE GENOMIC DNA]</scope>
    <source>
        <strain evidence="8">M4</strain>
    </source>
</reference>
<keyword evidence="6" id="KW-0285">Flavoprotein</keyword>
<evidence type="ECO:0000256" key="2">
    <source>
        <dbReference type="ARBA" id="ARBA00005995"/>
    </source>
</evidence>
<evidence type="ECO:0000259" key="7">
    <source>
        <dbReference type="Pfam" id="PF01593"/>
    </source>
</evidence>
<evidence type="ECO:0000256" key="3">
    <source>
        <dbReference type="ARBA" id="ARBA00023002"/>
    </source>
</evidence>
<comment type="caution">
    <text evidence="8">The sequence shown here is derived from an EMBL/GenBank/DDBJ whole genome shotgun (WGS) entry which is preliminary data.</text>
</comment>
<comment type="cofactor">
    <cofactor evidence="1 6">
        <name>FAD</name>
        <dbReference type="ChEBI" id="CHEBI:57692"/>
    </cofactor>
</comment>
<accession>A0A834SAK5</accession>
<dbReference type="Pfam" id="PF01593">
    <property type="entry name" value="Amino_oxidase"/>
    <property type="match status" value="1"/>
</dbReference>
<evidence type="ECO:0000256" key="1">
    <source>
        <dbReference type="ARBA" id="ARBA00001974"/>
    </source>
</evidence>
<dbReference type="InterPro" id="IPR001613">
    <property type="entry name" value="Flavin_amine_oxidase"/>
</dbReference>
<dbReference type="InterPro" id="IPR050703">
    <property type="entry name" value="Flavin_MAO"/>
</dbReference>
<sequence length="469" mass="52010">MTSCDGYCWTPKEGLKAGVPSVGVISPSSNISSLDVVYDVVVIGAGYFGLTAARNMAAEGLNVLLLEGRDRIGGPLRYQMQQDLEKSFDFSKGVNHFELRSTHESITMSHKEEDELVASALEKFTNIDGVYGRKVIPLPCSTFKNPESSSLDLISAQDRIKEIANTLTPQERTVLEASILLASGGTLETTSFHEFMHWWAMCGYTYAGWMERLITWKFRDGQSAFAQRFFEEALATRRLSYAFNTPIKNIHDTGSSVKVTTRKGRTYRALRTISTVPLNVLSSITFDSPLSAGKQAAIALGHVNQTTKVHAEIANPELRSWTSVNYPDNKLNCAIGNGTTPAGNTHIVCFGGQHNHMDLEADIDVTKRAVSSLFNPIQYDADEITIERIVFHDWSQDKFAKGAWFFSPPGLVVKHLGDMCKRHGNILFENSDWALGWRGFVDGAIEEGTRVGYEVRKDLLGESASRFML</sequence>
<name>A0A834SAK5_9PLEO</name>
<dbReference type="Pfam" id="PF13450">
    <property type="entry name" value="NAD_binding_8"/>
    <property type="match status" value="1"/>
</dbReference>
<evidence type="ECO:0000313" key="9">
    <source>
        <dbReference type="Proteomes" id="UP000245464"/>
    </source>
</evidence>
<evidence type="ECO:0000256" key="4">
    <source>
        <dbReference type="ARBA" id="ARBA00048448"/>
    </source>
</evidence>
<organism evidence="8 9">
    <name type="scientific">Pyrenophora tritici-repentis</name>
    <dbReference type="NCBI Taxonomy" id="45151"/>
    <lineage>
        <taxon>Eukaryota</taxon>
        <taxon>Fungi</taxon>
        <taxon>Dikarya</taxon>
        <taxon>Ascomycota</taxon>
        <taxon>Pezizomycotina</taxon>
        <taxon>Dothideomycetes</taxon>
        <taxon>Pleosporomycetidae</taxon>
        <taxon>Pleosporales</taxon>
        <taxon>Pleosporineae</taxon>
        <taxon>Pleosporaceae</taxon>
        <taxon>Pyrenophora</taxon>
    </lineage>
</organism>
<comment type="similarity">
    <text evidence="2 6">Belongs to the flavin monoamine oxidase family.</text>
</comment>
<dbReference type="PRINTS" id="PR00757">
    <property type="entry name" value="AMINEOXDASEF"/>
</dbReference>
<keyword evidence="6" id="KW-0274">FAD</keyword>
<dbReference type="Gene3D" id="3.50.50.60">
    <property type="entry name" value="FAD/NAD(P)-binding domain"/>
    <property type="match status" value="2"/>
</dbReference>
<evidence type="ECO:0000256" key="6">
    <source>
        <dbReference type="RuleBase" id="RU362067"/>
    </source>
</evidence>
<feature type="domain" description="Amine oxidase" evidence="7">
    <location>
        <begin position="172"/>
        <end position="451"/>
    </location>
</feature>
<dbReference type="GeneID" id="6350038"/>
<dbReference type="PANTHER" id="PTHR43563:SF1">
    <property type="entry name" value="AMINE OXIDASE [FLAVIN-CONTAINING] B"/>
    <property type="match status" value="1"/>
</dbReference>
<feature type="binding site" evidence="5">
    <location>
        <position position="350"/>
    </location>
    <ligand>
        <name>substrate</name>
    </ligand>
</feature>
<dbReference type="Proteomes" id="UP000245464">
    <property type="component" value="Chromosome 1"/>
</dbReference>
<proteinExistence type="inferred from homology"/>
<dbReference type="EC" id="1.4.3.-" evidence="6"/>
<dbReference type="InterPro" id="IPR036188">
    <property type="entry name" value="FAD/NAD-bd_sf"/>
</dbReference>
<dbReference type="RefSeq" id="XP_065966062.1">
    <property type="nucleotide sequence ID" value="XM_066103860.1"/>
</dbReference>
<gene>
    <name evidence="8" type="ORF">PtrM4_029220</name>
</gene>
<dbReference type="AlphaFoldDB" id="A0A834SAK5"/>
<dbReference type="PANTHER" id="PTHR43563">
    <property type="entry name" value="AMINE OXIDASE"/>
    <property type="match status" value="1"/>
</dbReference>
<dbReference type="Gene3D" id="3.90.660.10">
    <property type="match status" value="2"/>
</dbReference>
<dbReference type="EMBL" id="NQIK02000001">
    <property type="protein sequence ID" value="KAF7578682.1"/>
    <property type="molecule type" value="Genomic_DNA"/>
</dbReference>
<evidence type="ECO:0000256" key="5">
    <source>
        <dbReference type="PIRSR" id="PIRSR601613-1"/>
    </source>
</evidence>
<evidence type="ECO:0000313" key="8">
    <source>
        <dbReference type="EMBL" id="KAF7578682.1"/>
    </source>
</evidence>
<dbReference type="KEGG" id="ptrr:6350038"/>
<dbReference type="InterPro" id="IPR002937">
    <property type="entry name" value="Amino_oxidase"/>
</dbReference>
<keyword evidence="3 6" id="KW-0560">Oxidoreductase</keyword>